<accession>A0A6J5T829</accession>
<dbReference type="Pfam" id="PF21628">
    <property type="entry name" value="Gp10-like"/>
    <property type="match status" value="1"/>
</dbReference>
<sequence length="102" mass="11228">MAEAKKMVSLKRTPEDKKKDMGEQASIEAIAPDFPWGTCIHLDRDELQKLGMKKLPEIGATFTMTAKVMVTRKSESAAVAMEGQDPDESMSIDLQITDAAIE</sequence>
<feature type="compositionally biased region" description="Basic and acidic residues" evidence="1">
    <location>
        <begin position="1"/>
        <end position="22"/>
    </location>
</feature>
<evidence type="ECO:0000256" key="1">
    <source>
        <dbReference type="SAM" id="MobiDB-lite"/>
    </source>
</evidence>
<dbReference type="InterPro" id="IPR049302">
    <property type="entry name" value="Gp10-like"/>
</dbReference>
<reference evidence="2" key="1">
    <citation type="submission" date="2020-05" db="EMBL/GenBank/DDBJ databases">
        <authorList>
            <person name="Chiriac C."/>
            <person name="Salcher M."/>
            <person name="Ghai R."/>
            <person name="Kavagutti S V."/>
        </authorList>
    </citation>
    <scope>NUCLEOTIDE SEQUENCE</scope>
</reference>
<dbReference type="EMBL" id="LR797531">
    <property type="protein sequence ID" value="CAB4223296.1"/>
    <property type="molecule type" value="Genomic_DNA"/>
</dbReference>
<evidence type="ECO:0000313" key="2">
    <source>
        <dbReference type="EMBL" id="CAB4223296.1"/>
    </source>
</evidence>
<name>A0A6J5T829_9CAUD</name>
<gene>
    <name evidence="2" type="ORF">UFOVP1670_15</name>
</gene>
<organism evidence="2">
    <name type="scientific">uncultured Caudovirales phage</name>
    <dbReference type="NCBI Taxonomy" id="2100421"/>
    <lineage>
        <taxon>Viruses</taxon>
        <taxon>Duplodnaviria</taxon>
        <taxon>Heunggongvirae</taxon>
        <taxon>Uroviricota</taxon>
        <taxon>Caudoviricetes</taxon>
        <taxon>Peduoviridae</taxon>
        <taxon>Maltschvirus</taxon>
        <taxon>Maltschvirus maltsch</taxon>
    </lineage>
</organism>
<protein>
    <submittedName>
        <fullName evidence="2">Uncharacterized protein</fullName>
    </submittedName>
</protein>
<proteinExistence type="predicted"/>
<feature type="region of interest" description="Disordered" evidence="1">
    <location>
        <begin position="1"/>
        <end position="23"/>
    </location>
</feature>